<dbReference type="AlphaFoldDB" id="A0A512IK57"/>
<dbReference type="OrthoDB" id="9760788at2"/>
<dbReference type="Proteomes" id="UP000321258">
    <property type="component" value="Unassembled WGS sequence"/>
</dbReference>
<protein>
    <submittedName>
        <fullName evidence="2">Peptidase</fullName>
    </submittedName>
</protein>
<feature type="transmembrane region" description="Helical" evidence="1">
    <location>
        <begin position="443"/>
        <end position="464"/>
    </location>
</feature>
<feature type="transmembrane region" description="Helical" evidence="1">
    <location>
        <begin position="20"/>
        <end position="41"/>
    </location>
</feature>
<accession>A0A512IK57</accession>
<dbReference type="PANTHER" id="PTHR34219">
    <property type="entry name" value="IRON-REGULATED INNER MEMBRANE PROTEIN-RELATED"/>
    <property type="match status" value="1"/>
</dbReference>
<evidence type="ECO:0000313" key="3">
    <source>
        <dbReference type="Proteomes" id="UP000321258"/>
    </source>
</evidence>
<dbReference type="RefSeq" id="WP_147076375.1">
    <property type="nucleotide sequence ID" value="NZ_BJZT01000005.1"/>
</dbReference>
<comment type="caution">
    <text evidence="2">The sequence shown here is derived from an EMBL/GenBank/DDBJ whole genome shotgun (WGS) entry which is preliminary data.</text>
</comment>
<feature type="transmembrane region" description="Helical" evidence="1">
    <location>
        <begin position="205"/>
        <end position="228"/>
    </location>
</feature>
<keyword evidence="1" id="KW-0812">Transmembrane</keyword>
<gene>
    <name evidence="2" type="ORF">MHA02_04740</name>
</gene>
<sequence>MSGRHVKRAKRWLLLGHRWLGIAMGLFFALWIGSGLVMLYVPFPSLTEAERLARLAPIAWERVAVAPDAAVAASGVSPAPPGFALEMRGPEPVYRIGEAIVSGQAGARLGPVGPAEALAIAGGRGGVEPVERDQWTVHQRFDRLRPFHKVVLGDDAGTELYVSVRTGTIVLDTTRFERGWNWIGAVVHWIYPTPLRARVDLWRQVLLWSSGIATLGAVSGVVLGIWRVRVRRRYPHGAVTPYRGVARWHHLFGLAGGLTLTTFIVSGWLSMNPNRWFAPPTPPADWLAAYAGEGGPIGLDAAALQALAPPDTVALRFTRLGGRWLATASGPGASRTTGLDGGGIGEGEIVRAAARAVPGAGPPVVERLTAYDVYWYALHDERPLPILRLRFDDAAATWLHVDPATGEILQRLDRSGRAYRWLFSALHRLDLPVLIAYPPVRDAAQWLLNLLGAVITVTGLIGGWRRLRRPRPRSVKPAA</sequence>
<dbReference type="PANTHER" id="PTHR34219:SF6">
    <property type="entry name" value="BLR3280 PROTEIN"/>
    <property type="match status" value="1"/>
</dbReference>
<organism evidence="2 3">
    <name type="scientific">Methylobacterium haplocladii</name>
    <dbReference type="NCBI Taxonomy" id="1176176"/>
    <lineage>
        <taxon>Bacteria</taxon>
        <taxon>Pseudomonadati</taxon>
        <taxon>Pseudomonadota</taxon>
        <taxon>Alphaproteobacteria</taxon>
        <taxon>Hyphomicrobiales</taxon>
        <taxon>Methylobacteriaceae</taxon>
        <taxon>Methylobacterium</taxon>
    </lineage>
</organism>
<keyword evidence="1" id="KW-0472">Membrane</keyword>
<evidence type="ECO:0000256" key="1">
    <source>
        <dbReference type="SAM" id="Phobius"/>
    </source>
</evidence>
<evidence type="ECO:0000313" key="2">
    <source>
        <dbReference type="EMBL" id="GEO98086.1"/>
    </source>
</evidence>
<keyword evidence="3" id="KW-1185">Reference proteome</keyword>
<feature type="transmembrane region" description="Helical" evidence="1">
    <location>
        <begin position="248"/>
        <end position="269"/>
    </location>
</feature>
<dbReference type="InterPro" id="IPR005625">
    <property type="entry name" value="PepSY-ass_TM"/>
</dbReference>
<reference evidence="2 3" key="1">
    <citation type="submission" date="2019-07" db="EMBL/GenBank/DDBJ databases">
        <title>Whole genome shotgun sequence of Methylobacterium haplocladii NBRC 107714.</title>
        <authorList>
            <person name="Hosoyama A."/>
            <person name="Uohara A."/>
            <person name="Ohji S."/>
            <person name="Ichikawa N."/>
        </authorList>
    </citation>
    <scope>NUCLEOTIDE SEQUENCE [LARGE SCALE GENOMIC DNA]</scope>
    <source>
        <strain evidence="2 3">NBRC 107714</strain>
    </source>
</reference>
<keyword evidence="1" id="KW-1133">Transmembrane helix</keyword>
<name>A0A512IK57_9HYPH</name>
<proteinExistence type="predicted"/>
<dbReference type="EMBL" id="BJZT01000005">
    <property type="protein sequence ID" value="GEO98086.1"/>
    <property type="molecule type" value="Genomic_DNA"/>
</dbReference>